<evidence type="ECO:0000313" key="1">
    <source>
        <dbReference type="EMBL" id="SNY29699.1"/>
    </source>
</evidence>
<accession>A0A285H1K8</accession>
<reference evidence="2" key="1">
    <citation type="submission" date="2017-09" db="EMBL/GenBank/DDBJ databases">
        <authorList>
            <person name="Varghese N."/>
            <person name="Submissions S."/>
        </authorList>
    </citation>
    <scope>NUCLEOTIDE SEQUENCE [LARGE SCALE GENOMIC DNA]</scope>
    <source>
        <strain evidence="2">MSL47</strain>
    </source>
</reference>
<evidence type="ECO:0000313" key="2">
    <source>
        <dbReference type="Proteomes" id="UP000219573"/>
    </source>
</evidence>
<organism evidence="1 2">
    <name type="scientific">Orenia metallireducens</name>
    <dbReference type="NCBI Taxonomy" id="1413210"/>
    <lineage>
        <taxon>Bacteria</taxon>
        <taxon>Bacillati</taxon>
        <taxon>Bacillota</taxon>
        <taxon>Clostridia</taxon>
        <taxon>Halanaerobiales</taxon>
        <taxon>Halobacteroidaceae</taxon>
        <taxon>Orenia</taxon>
    </lineage>
</organism>
<keyword evidence="2" id="KW-1185">Reference proteome</keyword>
<dbReference type="EMBL" id="OBDZ01000013">
    <property type="protein sequence ID" value="SNY29699.1"/>
    <property type="molecule type" value="Genomic_DNA"/>
</dbReference>
<proteinExistence type="predicted"/>
<dbReference type="RefSeq" id="WP_097017916.1">
    <property type="nucleotide sequence ID" value="NZ_OBDZ01000013.1"/>
</dbReference>
<dbReference type="Proteomes" id="UP000219573">
    <property type="component" value="Unassembled WGS sequence"/>
</dbReference>
<gene>
    <name evidence="1" type="ORF">SAMN06265827_1132</name>
</gene>
<sequence length="103" mass="11630">MRKLKYVELENDESMMINGGNNELHLTYEREDMEDMGGEKNEKAGVTFTHENEDGSKVGIGVEHRSDENDRIKATYSKGGFKAEAAADEDGNWATRIMHTISF</sequence>
<dbReference type="AlphaFoldDB" id="A0A285H1K8"/>
<name>A0A285H1K8_9FIRM</name>
<protein>
    <submittedName>
        <fullName evidence="1">Uncharacterized protein</fullName>
    </submittedName>
</protein>